<evidence type="ECO:0000256" key="8">
    <source>
        <dbReference type="SAM" id="MobiDB-lite"/>
    </source>
</evidence>
<feature type="transmembrane region" description="Helical" evidence="7">
    <location>
        <begin position="437"/>
        <end position="458"/>
    </location>
</feature>
<gene>
    <name evidence="9" type="primary">LOC127772517</name>
</gene>
<comment type="function">
    <text evidence="7">May be involved in iron transport and iron homeostasis.</text>
</comment>
<evidence type="ECO:0000256" key="6">
    <source>
        <dbReference type="ARBA" id="ARBA00023136"/>
    </source>
</evidence>
<dbReference type="Gramene" id="ORGLA05G0021400.1">
    <property type="protein sequence ID" value="ORGLA05G0021400.1"/>
    <property type="gene ID" value="ORGLA05G0021400"/>
</dbReference>
<evidence type="ECO:0000256" key="1">
    <source>
        <dbReference type="ARBA" id="ARBA00004141"/>
    </source>
</evidence>
<reference evidence="9" key="1">
    <citation type="submission" date="2015-06" db="UniProtKB">
        <authorList>
            <consortium name="EnsemblPlants"/>
        </authorList>
    </citation>
    <scope>IDENTIFICATION</scope>
</reference>
<keyword evidence="5 7" id="KW-1133">Transmembrane helix</keyword>
<dbReference type="SUPFAM" id="SSF103473">
    <property type="entry name" value="MFS general substrate transporter"/>
    <property type="match status" value="1"/>
</dbReference>
<dbReference type="OMA" id="FDHTENT"/>
<evidence type="ECO:0000256" key="7">
    <source>
        <dbReference type="RuleBase" id="RU365065"/>
    </source>
</evidence>
<dbReference type="PANTHER" id="PTHR11660:SF51">
    <property type="entry name" value="SOLUTE CARRIER FAMILY 40 MEMBER 3, CHLOROPLASTIC"/>
    <property type="match status" value="1"/>
</dbReference>
<dbReference type="EnsemblPlants" id="ORGLA05G0021400.1">
    <property type="protein sequence ID" value="ORGLA05G0021400.1"/>
    <property type="gene ID" value="ORGLA05G0021400"/>
</dbReference>
<sequence length="600" mass="62016">MPASMSMSKLLSPPPPTSPPALARSSGRRVAPPPVPPFPFPLPSGNSRRRLTSRRLFATSCSSSDSDHALSTSSTALAGAGDDLSAGVLPFVQLSSGIVLRTEEQSLLGDDAPAPAPASTASSFALPDELNGGCREDDHLGETPAYPAAMNALYAACLAGNATEQLWNFTWPAAVALLHPASLLPVAVLGFFTKLVVFAAGPLVGEFISSLPRIPAYRSLAAIQTAAHLVSAATITYAFAVHRASAAEAATESLLLRPWFAVLVASTAVDRLACVALGIIAERDFVVQLAGAGRPVALAKANATLSRVDLLCETVGASIFALLLSKNDPLTCIKQSCVISLCQLPLLIFLCGEMNRLADRIFDHSENTTSHAEFTSSFSIRKTVEEAVATVRNGWSEYMRQPVLPASLAYVLVCFNVALAPGALMTTFLIHQGVRPSVIGAFGGSSAVVGILATFATARLVKELGILKAGAAGLIAQSALLGAAVVVYLTGAVSRRAGALFAFLGLIVASRAGHMAYSAIGLQVVQTGNPASKAKLIGATEIAVASLAELAMMAVAVVASDASHFGALAALSAAAVAAATGMYCRWLSNPSDQLRRIFPS</sequence>
<keyword evidence="10" id="KW-1185">Reference proteome</keyword>
<comment type="similarity">
    <text evidence="2 7">Belongs to the ferroportin (FP) (TC 2.A.100) family. SLC40A subfamily.</text>
</comment>
<dbReference type="RefSeq" id="XP_052154413.1">
    <property type="nucleotide sequence ID" value="XM_052298453.1"/>
</dbReference>
<dbReference type="eggNOG" id="KOG2601">
    <property type="taxonomic scope" value="Eukaryota"/>
</dbReference>
<dbReference type="AlphaFoldDB" id="I1PS66"/>
<evidence type="ECO:0000313" key="9">
    <source>
        <dbReference type="EnsemblPlants" id="ORGLA05G0021400.1"/>
    </source>
</evidence>
<feature type="transmembrane region" description="Helical" evidence="7">
    <location>
        <begin position="565"/>
        <end position="586"/>
    </location>
</feature>
<keyword evidence="7" id="KW-0406">Ion transport</keyword>
<feature type="compositionally biased region" description="Low complexity" evidence="8">
    <location>
        <begin position="1"/>
        <end position="11"/>
    </location>
</feature>
<feature type="transmembrane region" description="Helical" evidence="7">
    <location>
        <begin position="470"/>
        <end position="493"/>
    </location>
</feature>
<organism evidence="9 10">
    <name type="scientific">Oryza glaberrima</name>
    <name type="common">African rice</name>
    <dbReference type="NCBI Taxonomy" id="4538"/>
    <lineage>
        <taxon>Eukaryota</taxon>
        <taxon>Viridiplantae</taxon>
        <taxon>Streptophyta</taxon>
        <taxon>Embryophyta</taxon>
        <taxon>Tracheophyta</taxon>
        <taxon>Spermatophyta</taxon>
        <taxon>Magnoliopsida</taxon>
        <taxon>Liliopsida</taxon>
        <taxon>Poales</taxon>
        <taxon>Poaceae</taxon>
        <taxon>BOP clade</taxon>
        <taxon>Oryzoideae</taxon>
        <taxon>Oryzeae</taxon>
        <taxon>Oryzinae</taxon>
        <taxon>Oryza</taxon>
    </lineage>
</organism>
<dbReference type="Proteomes" id="UP000007306">
    <property type="component" value="Chromosome 5"/>
</dbReference>
<evidence type="ECO:0000256" key="3">
    <source>
        <dbReference type="ARBA" id="ARBA00022448"/>
    </source>
</evidence>
<dbReference type="InterPro" id="IPR036259">
    <property type="entry name" value="MFS_trans_sf"/>
</dbReference>
<feature type="compositionally biased region" description="Pro residues" evidence="8">
    <location>
        <begin position="31"/>
        <end position="42"/>
    </location>
</feature>
<evidence type="ECO:0000256" key="4">
    <source>
        <dbReference type="ARBA" id="ARBA00022692"/>
    </source>
</evidence>
<evidence type="ECO:0000256" key="5">
    <source>
        <dbReference type="ARBA" id="ARBA00022989"/>
    </source>
</evidence>
<accession>I1PS66</accession>
<evidence type="ECO:0000256" key="2">
    <source>
        <dbReference type="ARBA" id="ARBA00006279"/>
    </source>
</evidence>
<keyword evidence="3 7" id="KW-0813">Transport</keyword>
<reference evidence="9 10" key="2">
    <citation type="submission" date="2018-04" db="EMBL/GenBank/DDBJ databases">
        <title>OglaRS2 (Oryza glaberrima Reference Sequence Version 2).</title>
        <authorList>
            <person name="Zhang J."/>
            <person name="Kudrna D."/>
            <person name="Lee S."/>
            <person name="Talag J."/>
            <person name="Rajasekar S."/>
            <person name="Wing R.A."/>
        </authorList>
    </citation>
    <scope>NUCLEOTIDE SEQUENCE [LARGE SCALE GENOMIC DNA]</scope>
    <source>
        <strain evidence="9 10">cv. IRGC 96717</strain>
    </source>
</reference>
<dbReference type="HOGENOM" id="CLU_033119_1_0_1"/>
<protein>
    <recommendedName>
        <fullName evidence="7">Solute carrier family 40 member</fullName>
    </recommendedName>
</protein>
<dbReference type="GO" id="GO:0016020">
    <property type="term" value="C:membrane"/>
    <property type="evidence" value="ECO:0007669"/>
    <property type="project" value="UniProtKB-SubCell"/>
</dbReference>
<feature type="region of interest" description="Disordered" evidence="8">
    <location>
        <begin position="1"/>
        <end position="49"/>
    </location>
</feature>
<dbReference type="PANTHER" id="PTHR11660">
    <property type="entry name" value="SOLUTE CARRIER FAMILY 40 MEMBER"/>
    <property type="match status" value="1"/>
</dbReference>
<name>I1PS66_ORYGL</name>
<dbReference type="GeneID" id="127772517"/>
<dbReference type="STRING" id="4538.I1PS66"/>
<feature type="transmembrane region" description="Helical" evidence="7">
    <location>
        <begin position="408"/>
        <end position="431"/>
    </location>
</feature>
<proteinExistence type="inferred from homology"/>
<keyword evidence="6 7" id="KW-0472">Membrane</keyword>
<dbReference type="InterPro" id="IPR009716">
    <property type="entry name" value="Ferroportin-1"/>
</dbReference>
<comment type="subcellular location">
    <subcellularLocation>
        <location evidence="1 7">Membrane</location>
        <topology evidence="1 7">Multi-pass membrane protein</topology>
    </subcellularLocation>
</comment>
<evidence type="ECO:0000313" key="10">
    <source>
        <dbReference type="Proteomes" id="UP000007306"/>
    </source>
</evidence>
<comment type="caution">
    <text evidence="7">Lacks conserved residue(s) required for the propagation of feature annotation.</text>
</comment>
<feature type="transmembrane region" description="Helical" evidence="7">
    <location>
        <begin position="536"/>
        <end position="559"/>
    </location>
</feature>
<dbReference type="Pfam" id="PF06963">
    <property type="entry name" value="FPN1"/>
    <property type="match status" value="1"/>
</dbReference>
<feature type="transmembrane region" description="Helical" evidence="7">
    <location>
        <begin position="499"/>
        <end position="524"/>
    </location>
</feature>
<keyword evidence="4 7" id="KW-0812">Transmembrane</keyword>
<dbReference type="GO" id="GO:0005381">
    <property type="term" value="F:iron ion transmembrane transporter activity"/>
    <property type="evidence" value="ECO:0007669"/>
    <property type="project" value="UniProtKB-UniRule"/>
</dbReference>